<protein>
    <recommendedName>
        <fullName evidence="6">Ig-like domain-containing protein</fullName>
    </recommendedName>
</protein>
<keyword evidence="1" id="KW-0325">Glycoprotein</keyword>
<keyword evidence="5" id="KW-1133">Transmembrane helix</keyword>
<dbReference type="Ensembl" id="ENSNFUT00015050002.1">
    <property type="protein sequence ID" value="ENSNFUP00015047915.1"/>
    <property type="gene ID" value="ENSNFUG00015022604.1"/>
</dbReference>
<dbReference type="GO" id="GO:0006955">
    <property type="term" value="P:immune response"/>
    <property type="evidence" value="ECO:0007669"/>
    <property type="project" value="TreeGrafter"/>
</dbReference>
<comment type="similarity">
    <text evidence="3">Belongs to the MHC class I family.</text>
</comment>
<gene>
    <name evidence="7" type="primary">LOC107394428</name>
</gene>
<dbReference type="SMART" id="SM00407">
    <property type="entry name" value="IGc1"/>
    <property type="match status" value="1"/>
</dbReference>
<keyword evidence="2" id="KW-0393">Immunoglobulin domain</keyword>
<dbReference type="GO" id="GO:0009897">
    <property type="term" value="C:external side of plasma membrane"/>
    <property type="evidence" value="ECO:0007669"/>
    <property type="project" value="TreeGrafter"/>
</dbReference>
<feature type="domain" description="Ig-like" evidence="6">
    <location>
        <begin position="293"/>
        <end position="377"/>
    </location>
</feature>
<dbReference type="InterPro" id="IPR007110">
    <property type="entry name" value="Ig-like_dom"/>
</dbReference>
<evidence type="ECO:0000313" key="7">
    <source>
        <dbReference type="Ensembl" id="ENSNFUP00015047915.1"/>
    </source>
</evidence>
<dbReference type="PANTHER" id="PTHR16675">
    <property type="entry name" value="MHC CLASS I-RELATED"/>
    <property type="match status" value="1"/>
</dbReference>
<dbReference type="SUPFAM" id="SSF48726">
    <property type="entry name" value="Immunoglobulin"/>
    <property type="match status" value="1"/>
</dbReference>
<dbReference type="Gene3D" id="2.60.40.10">
    <property type="entry name" value="Immunoglobulins"/>
    <property type="match status" value="1"/>
</dbReference>
<dbReference type="InterPro" id="IPR001039">
    <property type="entry name" value="MHC_I_a_a1/a2"/>
</dbReference>
<dbReference type="InterPro" id="IPR037055">
    <property type="entry name" value="MHC_I-like_Ag-recog_sf"/>
</dbReference>
<dbReference type="PRINTS" id="PR01638">
    <property type="entry name" value="MHCCLASSI"/>
</dbReference>
<accession>A0A8C6PTP4</accession>
<dbReference type="InterPro" id="IPR003597">
    <property type="entry name" value="Ig_C1-set"/>
</dbReference>
<keyword evidence="8" id="KW-1185">Reference proteome</keyword>
<dbReference type="InterPro" id="IPR050208">
    <property type="entry name" value="MHC_class-I_related"/>
</dbReference>
<reference evidence="7" key="2">
    <citation type="submission" date="2025-08" db="UniProtKB">
        <authorList>
            <consortium name="Ensembl"/>
        </authorList>
    </citation>
    <scope>IDENTIFICATION</scope>
</reference>
<dbReference type="InterPro" id="IPR011161">
    <property type="entry name" value="MHC_I-like_Ag-recog"/>
</dbReference>
<evidence type="ECO:0000256" key="5">
    <source>
        <dbReference type="SAM" id="Phobius"/>
    </source>
</evidence>
<feature type="compositionally biased region" description="Polar residues" evidence="4">
    <location>
        <begin position="458"/>
        <end position="468"/>
    </location>
</feature>
<dbReference type="InterPro" id="IPR036179">
    <property type="entry name" value="Ig-like_dom_sf"/>
</dbReference>
<evidence type="ECO:0000259" key="6">
    <source>
        <dbReference type="PROSITE" id="PS50835"/>
    </source>
</evidence>
<dbReference type="FunFam" id="3.30.500.10:FF:000005">
    <property type="entry name" value="MHC class I antigen ZKA transcript variant 1"/>
    <property type="match status" value="1"/>
</dbReference>
<reference evidence="7" key="1">
    <citation type="submission" date="2014-08" db="EMBL/GenBank/DDBJ databases">
        <authorList>
            <person name="Senf B."/>
            <person name="Petzold A."/>
            <person name="Downie B.R."/>
            <person name="Koch P."/>
            <person name="Platzer M."/>
        </authorList>
    </citation>
    <scope>NUCLEOTIDE SEQUENCE [LARGE SCALE GENOMIC DNA]</scope>
    <source>
        <strain evidence="7">GRZ</strain>
    </source>
</reference>
<evidence type="ECO:0000256" key="3">
    <source>
        <dbReference type="RuleBase" id="RU004439"/>
    </source>
</evidence>
<dbReference type="GeneTree" id="ENSGT01150000287002"/>
<dbReference type="Pfam" id="PF00129">
    <property type="entry name" value="MHC_I"/>
    <property type="match status" value="1"/>
</dbReference>
<proteinExistence type="inferred from homology"/>
<dbReference type="GO" id="GO:0005615">
    <property type="term" value="C:extracellular space"/>
    <property type="evidence" value="ECO:0007669"/>
    <property type="project" value="TreeGrafter"/>
</dbReference>
<reference evidence="7" key="3">
    <citation type="submission" date="2025-09" db="UniProtKB">
        <authorList>
            <consortium name="Ensembl"/>
        </authorList>
    </citation>
    <scope>IDENTIFICATION</scope>
</reference>
<feature type="transmembrane region" description="Helical" evidence="5">
    <location>
        <begin position="398"/>
        <end position="420"/>
    </location>
</feature>
<dbReference type="PANTHER" id="PTHR16675:SF193">
    <property type="entry name" value="LOC571647 PROTEIN-RELATED"/>
    <property type="match status" value="1"/>
</dbReference>
<feature type="compositionally biased region" description="Low complexity" evidence="4">
    <location>
        <begin position="433"/>
        <end position="448"/>
    </location>
</feature>
<evidence type="ECO:0000256" key="1">
    <source>
        <dbReference type="ARBA" id="ARBA00023180"/>
    </source>
</evidence>
<dbReference type="InterPro" id="IPR003006">
    <property type="entry name" value="Ig/MHC_CS"/>
</dbReference>
<dbReference type="PROSITE" id="PS00290">
    <property type="entry name" value="IG_MHC"/>
    <property type="match status" value="1"/>
</dbReference>
<name>A0A8C6PTP4_NOTFU</name>
<keyword evidence="5" id="KW-0472">Membrane</keyword>
<organism evidence="7 8">
    <name type="scientific">Nothobranchius furzeri</name>
    <name type="common">Turquoise killifish</name>
    <dbReference type="NCBI Taxonomy" id="105023"/>
    <lineage>
        <taxon>Eukaryota</taxon>
        <taxon>Metazoa</taxon>
        <taxon>Chordata</taxon>
        <taxon>Craniata</taxon>
        <taxon>Vertebrata</taxon>
        <taxon>Euteleostomi</taxon>
        <taxon>Actinopterygii</taxon>
        <taxon>Neopterygii</taxon>
        <taxon>Teleostei</taxon>
        <taxon>Neoteleostei</taxon>
        <taxon>Acanthomorphata</taxon>
        <taxon>Ovalentaria</taxon>
        <taxon>Atherinomorphae</taxon>
        <taxon>Cyprinodontiformes</taxon>
        <taxon>Nothobranchiidae</taxon>
        <taxon>Nothobranchius</taxon>
    </lineage>
</organism>
<sequence>MKTDTPAGGKRISTKVEPNLGSKCHFSAFWSFWGLGWWSRVVSLTCLLVCIPPRVTLCGPQPLPGFPQGFHHVSSGARCRTTKAELHQKVELHQSQPSPFHQKRHSLTYIYTAFSQPVDLPGFHEFTAMGMLDNRMIDYYDSKEQKKIPKQTWMSEHLEQEYWDKGTQSRKSKQQWFKVNIDILMKRMRQNDTDTHVLQWMHGCEGESQEDGTIRFIRGMDMYNYDGNDFLSFDDDNQVWVATLDAAKETKRKWDDVQVLKEYTKGYLEKECMDWMSKFRDYGKEQLRKASKPDVHLFSQKSKSEKNIILTCLATGFYPKDIILQIKRNGRILTADDGLETSGIRPNEDDTFQRKDRVEILKTDLSTYTCEVQHPGSLLHVQKAWDHTLPVEDGSTPIIIAVVVVASFVVIGAIVGFVLYRRKECRDRCNGKSQSSTDSSPDPSPASSLVNMRICPDVNTSSKDNANNPKPDDEKKALIESSSDSSPDSSQKTSPASSLTNVKSEYTGGE</sequence>
<dbReference type="Pfam" id="PF07654">
    <property type="entry name" value="C1-set"/>
    <property type="match status" value="1"/>
</dbReference>
<evidence type="ECO:0000256" key="2">
    <source>
        <dbReference type="ARBA" id="ARBA00023319"/>
    </source>
</evidence>
<dbReference type="PROSITE" id="PS50835">
    <property type="entry name" value="IG_LIKE"/>
    <property type="match status" value="1"/>
</dbReference>
<feature type="compositionally biased region" description="Low complexity" evidence="4">
    <location>
        <begin position="481"/>
        <end position="498"/>
    </location>
</feature>
<dbReference type="InterPro" id="IPR011162">
    <property type="entry name" value="MHC_I/II-like_Ag-recog"/>
</dbReference>
<dbReference type="Gene3D" id="3.30.500.10">
    <property type="entry name" value="MHC class I-like antigen recognition-like"/>
    <property type="match status" value="1"/>
</dbReference>
<evidence type="ECO:0000256" key="4">
    <source>
        <dbReference type="SAM" id="MobiDB-lite"/>
    </source>
</evidence>
<dbReference type="SUPFAM" id="SSF54452">
    <property type="entry name" value="MHC antigen-recognition domain"/>
    <property type="match status" value="1"/>
</dbReference>
<evidence type="ECO:0000313" key="8">
    <source>
        <dbReference type="Proteomes" id="UP000694548"/>
    </source>
</evidence>
<dbReference type="Proteomes" id="UP000694548">
    <property type="component" value="Chromosome sgr19"/>
</dbReference>
<keyword evidence="5" id="KW-0812">Transmembrane</keyword>
<dbReference type="AlphaFoldDB" id="A0A8C6PTP4"/>
<feature type="region of interest" description="Disordered" evidence="4">
    <location>
        <begin position="428"/>
        <end position="510"/>
    </location>
</feature>
<dbReference type="InterPro" id="IPR013783">
    <property type="entry name" value="Ig-like_fold"/>
</dbReference>